<organism evidence="2 3">
    <name type="scientific">Sphaerosporella brunnea</name>
    <dbReference type="NCBI Taxonomy" id="1250544"/>
    <lineage>
        <taxon>Eukaryota</taxon>
        <taxon>Fungi</taxon>
        <taxon>Dikarya</taxon>
        <taxon>Ascomycota</taxon>
        <taxon>Pezizomycotina</taxon>
        <taxon>Pezizomycetes</taxon>
        <taxon>Pezizales</taxon>
        <taxon>Pyronemataceae</taxon>
        <taxon>Sphaerosporella</taxon>
    </lineage>
</organism>
<proteinExistence type="predicted"/>
<evidence type="ECO:0000256" key="1">
    <source>
        <dbReference type="SAM" id="MobiDB-lite"/>
    </source>
</evidence>
<gene>
    <name evidence="2" type="ORF">FN846DRAFT_990791</name>
</gene>
<sequence>SCPPSPHAASPSCPHFRDGPLAPQSSSSSSSSLRPLRERTRPSRLSRRPVWRRSQSRRTRTPRLSEPALGLAPRPARGAGPGTAAQRGAGGHPGRRGQAPDARGRGARQGNRRAESGAQGRARPAAQRYELHAGVAADPGDGDAGTADPGDAGTAEAPRGFRRVLHLPPLRVPARAARDVQFGQPQTGLQGHVVGELAEDGKEDAESAGEKMVAVRRFLSFVSIVCAPGGGGAVPRHRLPPPGPPLLSLNAWQLTFCAE</sequence>
<evidence type="ECO:0000313" key="2">
    <source>
        <dbReference type="EMBL" id="KAA8899113.1"/>
    </source>
</evidence>
<comment type="caution">
    <text evidence="2">The sequence shown here is derived from an EMBL/GenBank/DDBJ whole genome shotgun (WGS) entry which is preliminary data.</text>
</comment>
<evidence type="ECO:0000313" key="3">
    <source>
        <dbReference type="Proteomes" id="UP000326924"/>
    </source>
</evidence>
<feature type="non-terminal residue" evidence="2">
    <location>
        <position position="1"/>
    </location>
</feature>
<feature type="compositionally biased region" description="Low complexity" evidence="1">
    <location>
        <begin position="25"/>
        <end position="34"/>
    </location>
</feature>
<dbReference type="InParanoid" id="A0A5J5EPK9"/>
<feature type="compositionally biased region" description="Low complexity" evidence="1">
    <location>
        <begin position="117"/>
        <end position="155"/>
    </location>
</feature>
<dbReference type="EMBL" id="VXIS01000173">
    <property type="protein sequence ID" value="KAA8899113.1"/>
    <property type="molecule type" value="Genomic_DNA"/>
</dbReference>
<dbReference type="AlphaFoldDB" id="A0A5J5EPK9"/>
<name>A0A5J5EPK9_9PEZI</name>
<reference evidence="2 3" key="1">
    <citation type="submission" date="2019-09" db="EMBL/GenBank/DDBJ databases">
        <title>Draft genome of the ectomycorrhizal ascomycete Sphaerosporella brunnea.</title>
        <authorList>
            <consortium name="DOE Joint Genome Institute"/>
            <person name="Benucci G.M."/>
            <person name="Marozzi G."/>
            <person name="Antonielli L."/>
            <person name="Sanchez S."/>
            <person name="Marco P."/>
            <person name="Wang X."/>
            <person name="Falini L.B."/>
            <person name="Barry K."/>
            <person name="Haridas S."/>
            <person name="Lipzen A."/>
            <person name="Labutti K."/>
            <person name="Grigoriev I.V."/>
            <person name="Murat C."/>
            <person name="Martin F."/>
            <person name="Albertini E."/>
            <person name="Donnini D."/>
            <person name="Bonito G."/>
        </authorList>
    </citation>
    <scope>NUCLEOTIDE SEQUENCE [LARGE SCALE GENOMIC DNA]</scope>
    <source>
        <strain evidence="2 3">Sb_GMNB300</strain>
    </source>
</reference>
<feature type="region of interest" description="Disordered" evidence="1">
    <location>
        <begin position="1"/>
        <end position="159"/>
    </location>
</feature>
<keyword evidence="3" id="KW-1185">Reference proteome</keyword>
<dbReference type="Proteomes" id="UP000326924">
    <property type="component" value="Unassembled WGS sequence"/>
</dbReference>
<accession>A0A5J5EPK9</accession>
<feature type="compositionally biased region" description="Basic residues" evidence="1">
    <location>
        <begin position="42"/>
        <end position="61"/>
    </location>
</feature>
<protein>
    <submittedName>
        <fullName evidence="2">Uncharacterized protein</fullName>
    </submittedName>
</protein>
<feature type="compositionally biased region" description="Low complexity" evidence="1">
    <location>
        <begin position="62"/>
        <end position="87"/>
    </location>
</feature>